<proteinExistence type="inferred from homology"/>
<keyword evidence="8" id="KW-1185">Reference proteome</keyword>
<dbReference type="GO" id="GO:0043138">
    <property type="term" value="F:3'-5' DNA helicase activity"/>
    <property type="evidence" value="ECO:0007669"/>
    <property type="project" value="UniProtKB-EC"/>
</dbReference>
<dbReference type="GO" id="GO:0005737">
    <property type="term" value="C:cytoplasm"/>
    <property type="evidence" value="ECO:0007669"/>
    <property type="project" value="TreeGrafter"/>
</dbReference>
<dbReference type="InterPro" id="IPR027417">
    <property type="entry name" value="P-loop_NTPase"/>
</dbReference>
<dbReference type="Gene3D" id="3.40.50.300">
    <property type="entry name" value="P-loop containing nucleotide triphosphate hydrolases"/>
    <property type="match status" value="2"/>
</dbReference>
<evidence type="ECO:0000256" key="1">
    <source>
        <dbReference type="ARBA" id="ARBA00005446"/>
    </source>
</evidence>
<dbReference type="OrthoDB" id="3260945at2759"/>
<comment type="catalytic activity">
    <reaction evidence="4">
        <text>Couples ATP hydrolysis with the unwinding of duplex DNA by translocating in the 3'-5' direction.</text>
        <dbReference type="EC" id="5.6.2.4"/>
    </reaction>
</comment>
<evidence type="ECO:0000259" key="6">
    <source>
        <dbReference type="PROSITE" id="PS51192"/>
    </source>
</evidence>
<evidence type="ECO:0000256" key="2">
    <source>
        <dbReference type="ARBA" id="ARBA00023125"/>
    </source>
</evidence>
<comment type="similarity">
    <text evidence="1">Belongs to the helicase family. RecQ subfamily.</text>
</comment>
<dbReference type="Pfam" id="PF00270">
    <property type="entry name" value="DEAD"/>
    <property type="match status" value="1"/>
</dbReference>
<dbReference type="GO" id="GO:0003677">
    <property type="term" value="F:DNA binding"/>
    <property type="evidence" value="ECO:0007669"/>
    <property type="project" value="UniProtKB-KW"/>
</dbReference>
<keyword evidence="3" id="KW-0413">Isomerase</keyword>
<dbReference type="InterPro" id="IPR014001">
    <property type="entry name" value="Helicase_ATP-bd"/>
</dbReference>
<evidence type="ECO:0000256" key="5">
    <source>
        <dbReference type="ARBA" id="ARBA00034808"/>
    </source>
</evidence>
<dbReference type="PROSITE" id="PS51192">
    <property type="entry name" value="HELICASE_ATP_BIND_1"/>
    <property type="match status" value="1"/>
</dbReference>
<dbReference type="PANTHER" id="PTHR13710:SF105">
    <property type="entry name" value="ATP-DEPENDENT DNA HELICASE Q1"/>
    <property type="match status" value="1"/>
</dbReference>
<dbReference type="GO" id="GO:0005694">
    <property type="term" value="C:chromosome"/>
    <property type="evidence" value="ECO:0007669"/>
    <property type="project" value="TreeGrafter"/>
</dbReference>
<dbReference type="EMBL" id="JAACJK010000170">
    <property type="protein sequence ID" value="KAF5320284.1"/>
    <property type="molecule type" value="Genomic_DNA"/>
</dbReference>
<reference evidence="7 8" key="1">
    <citation type="journal article" date="2020" name="ISME J.">
        <title>Uncovering the hidden diversity of litter-decomposition mechanisms in mushroom-forming fungi.</title>
        <authorList>
            <person name="Floudas D."/>
            <person name="Bentzer J."/>
            <person name="Ahren D."/>
            <person name="Johansson T."/>
            <person name="Persson P."/>
            <person name="Tunlid A."/>
        </authorList>
    </citation>
    <scope>NUCLEOTIDE SEQUENCE [LARGE SCALE GENOMIC DNA]</scope>
    <source>
        <strain evidence="7 8">CBS 175.51</strain>
    </source>
</reference>
<accession>A0A8H5BBH8</accession>
<evidence type="ECO:0000256" key="4">
    <source>
        <dbReference type="ARBA" id="ARBA00034617"/>
    </source>
</evidence>
<evidence type="ECO:0000313" key="7">
    <source>
        <dbReference type="EMBL" id="KAF5320284.1"/>
    </source>
</evidence>
<dbReference type="PANTHER" id="PTHR13710">
    <property type="entry name" value="DNA HELICASE RECQ FAMILY MEMBER"/>
    <property type="match status" value="1"/>
</dbReference>
<comment type="caution">
    <text evidence="7">The sequence shown here is derived from an EMBL/GenBank/DDBJ whole genome shotgun (WGS) entry which is preliminary data.</text>
</comment>
<dbReference type="Proteomes" id="UP000541558">
    <property type="component" value="Unassembled WGS sequence"/>
</dbReference>
<dbReference type="SMART" id="SM00487">
    <property type="entry name" value="DEXDc"/>
    <property type="match status" value="1"/>
</dbReference>
<sequence>MTSSDNSGEESEQWLSRTLCEAFKIERLRPFQLQHALDLYRGQDVFLTIATGEGKTTVLLSPLLAAKAKGEDGIGIAVVPTKALAEQMEKTATRVGLNAVSVTEDTLREADLSGVDLFKVLTLPGRVRLAIMSPQMLRSERFNAWIRANAIQKALRWMLIDEAHLVLEKSSTFHLPYISIVLMRTRIPSSVVWCAVSGSITVENTPAAATLLGFRPGHHVNARYSLDRAHVKYIPRIFEHPVSGGEFLDTAFTVPPSITCPQDIESTLIFTNTIATSHALMTFLDTLIPASIPNRSQIIKLYNSLMPIDYRQQFVRDLTSGTTLRIGIVTDTLTYGLDIPNVSQRKAQQAVSFFIHKLDHPG</sequence>
<organism evidence="7 8">
    <name type="scientific">Ephemerocybe angulata</name>
    <dbReference type="NCBI Taxonomy" id="980116"/>
    <lineage>
        <taxon>Eukaryota</taxon>
        <taxon>Fungi</taxon>
        <taxon>Dikarya</taxon>
        <taxon>Basidiomycota</taxon>
        <taxon>Agaricomycotina</taxon>
        <taxon>Agaricomycetes</taxon>
        <taxon>Agaricomycetidae</taxon>
        <taxon>Agaricales</taxon>
        <taxon>Agaricineae</taxon>
        <taxon>Psathyrellaceae</taxon>
        <taxon>Ephemerocybe</taxon>
    </lineage>
</organism>
<keyword evidence="2" id="KW-0238">DNA-binding</keyword>
<dbReference type="EC" id="5.6.2.4" evidence="5"/>
<dbReference type="InterPro" id="IPR011545">
    <property type="entry name" value="DEAD/DEAH_box_helicase_dom"/>
</dbReference>
<dbReference type="SUPFAM" id="SSF52540">
    <property type="entry name" value="P-loop containing nucleoside triphosphate hydrolases"/>
    <property type="match status" value="2"/>
</dbReference>
<dbReference type="AlphaFoldDB" id="A0A8H5BBH8"/>
<dbReference type="GO" id="GO:0009378">
    <property type="term" value="F:four-way junction helicase activity"/>
    <property type="evidence" value="ECO:0007669"/>
    <property type="project" value="TreeGrafter"/>
</dbReference>
<dbReference type="GO" id="GO:0005524">
    <property type="term" value="F:ATP binding"/>
    <property type="evidence" value="ECO:0007669"/>
    <property type="project" value="InterPro"/>
</dbReference>
<feature type="domain" description="Helicase ATP-binding" evidence="6">
    <location>
        <begin position="36"/>
        <end position="218"/>
    </location>
</feature>
<evidence type="ECO:0000256" key="3">
    <source>
        <dbReference type="ARBA" id="ARBA00023235"/>
    </source>
</evidence>
<protein>
    <recommendedName>
        <fullName evidence="5">DNA 3'-5' helicase</fullName>
        <ecNumber evidence="5">5.6.2.4</ecNumber>
    </recommendedName>
</protein>
<dbReference type="GO" id="GO:0000724">
    <property type="term" value="P:double-strand break repair via homologous recombination"/>
    <property type="evidence" value="ECO:0007669"/>
    <property type="project" value="TreeGrafter"/>
</dbReference>
<evidence type="ECO:0000313" key="8">
    <source>
        <dbReference type="Proteomes" id="UP000541558"/>
    </source>
</evidence>
<gene>
    <name evidence="7" type="ORF">D9611_011330</name>
</gene>
<name>A0A8H5BBH8_9AGAR</name>